<sequence length="86" mass="10107">MAARARHPHKEIEQAVRYAEEAGWRFSKGRGHCFGYLRCPWNDDTCRCGEFCQFSIWSTPRSPENHARQIRRLVDHCKYRQADAGP</sequence>
<accession>A7HR83</accession>
<dbReference type="RefSeq" id="WP_012109666.1">
    <property type="nucleotide sequence ID" value="NC_009719.1"/>
</dbReference>
<keyword evidence="2" id="KW-1185">Reference proteome</keyword>
<evidence type="ECO:0000313" key="2">
    <source>
        <dbReference type="Proteomes" id="UP000006377"/>
    </source>
</evidence>
<dbReference type="HOGENOM" id="CLU_183779_0_0_5"/>
<organism evidence="1 2">
    <name type="scientific">Parvibaculum lavamentivorans (strain DS-1 / DSM 13023 / NCIMB 13966)</name>
    <dbReference type="NCBI Taxonomy" id="402881"/>
    <lineage>
        <taxon>Bacteria</taxon>
        <taxon>Pseudomonadati</taxon>
        <taxon>Pseudomonadota</taxon>
        <taxon>Alphaproteobacteria</taxon>
        <taxon>Hyphomicrobiales</taxon>
        <taxon>Parvibaculaceae</taxon>
        <taxon>Parvibaculum</taxon>
    </lineage>
</organism>
<evidence type="ECO:0000313" key="1">
    <source>
        <dbReference type="EMBL" id="ABS62416.1"/>
    </source>
</evidence>
<dbReference type="OrthoDB" id="8778495at2"/>
<name>A7HR83_PARL1</name>
<dbReference type="AlphaFoldDB" id="A7HR83"/>
<dbReference type="Proteomes" id="UP000006377">
    <property type="component" value="Chromosome"/>
</dbReference>
<dbReference type="STRING" id="402881.Plav_0793"/>
<dbReference type="eggNOG" id="ENOG5032BAX">
    <property type="taxonomic scope" value="Bacteria"/>
</dbReference>
<reference evidence="1 2" key="1">
    <citation type="journal article" date="2011" name="Stand. Genomic Sci.">
        <title>Complete genome sequence of Parvibaculum lavamentivorans type strain (DS-1(T)).</title>
        <authorList>
            <person name="Schleheck D."/>
            <person name="Weiss M."/>
            <person name="Pitluck S."/>
            <person name="Bruce D."/>
            <person name="Land M.L."/>
            <person name="Han S."/>
            <person name="Saunders E."/>
            <person name="Tapia R."/>
            <person name="Detter C."/>
            <person name="Brettin T."/>
            <person name="Han J."/>
            <person name="Woyke T."/>
            <person name="Goodwin L."/>
            <person name="Pennacchio L."/>
            <person name="Nolan M."/>
            <person name="Cook A.M."/>
            <person name="Kjelleberg S."/>
            <person name="Thomas T."/>
        </authorList>
    </citation>
    <scope>NUCLEOTIDE SEQUENCE [LARGE SCALE GENOMIC DNA]</scope>
    <source>
        <strain evidence="2">DS-1 / DSM 13023 / NCIMB 13966</strain>
    </source>
</reference>
<dbReference type="EMBL" id="CP000774">
    <property type="protein sequence ID" value="ABS62416.1"/>
    <property type="molecule type" value="Genomic_DNA"/>
</dbReference>
<gene>
    <name evidence="1" type="ordered locus">Plav_0793</name>
</gene>
<dbReference type="KEGG" id="pla:Plav_0793"/>
<protein>
    <submittedName>
        <fullName evidence="1">Uncharacterized protein</fullName>
    </submittedName>
</protein>
<proteinExistence type="predicted"/>